<evidence type="ECO:0000313" key="1">
    <source>
        <dbReference type="EMBL" id="GFS14211.1"/>
    </source>
</evidence>
<dbReference type="Proteomes" id="UP000762676">
    <property type="component" value="Unassembled WGS sequence"/>
</dbReference>
<keyword evidence="2" id="KW-1185">Reference proteome</keyword>
<evidence type="ECO:0000313" key="2">
    <source>
        <dbReference type="Proteomes" id="UP000762676"/>
    </source>
</evidence>
<comment type="caution">
    <text evidence="1">The sequence shown here is derived from an EMBL/GenBank/DDBJ whole genome shotgun (WGS) entry which is preliminary data.</text>
</comment>
<name>A0AAV4J079_9GAST</name>
<dbReference type="AlphaFoldDB" id="A0AAV4J079"/>
<accession>A0AAV4J079</accession>
<gene>
    <name evidence="1" type="ORF">ElyMa_003157100</name>
</gene>
<protein>
    <submittedName>
        <fullName evidence="1">Uncharacterized protein</fullName>
    </submittedName>
</protein>
<sequence length="94" mass="10773">MERKAESHDVCHGRCPTDDEDDALFRLLCNFRSLRNWDERWKLGRQGAQQQLGRKPGECCKWVVELSRPGDQARGTECGWGIRGFVVPQTGGKR</sequence>
<dbReference type="EMBL" id="BMAT01006511">
    <property type="protein sequence ID" value="GFS14211.1"/>
    <property type="molecule type" value="Genomic_DNA"/>
</dbReference>
<proteinExistence type="predicted"/>
<reference evidence="1 2" key="1">
    <citation type="journal article" date="2021" name="Elife">
        <title>Chloroplast acquisition without the gene transfer in kleptoplastic sea slugs, Plakobranchus ocellatus.</title>
        <authorList>
            <person name="Maeda T."/>
            <person name="Takahashi S."/>
            <person name="Yoshida T."/>
            <person name="Shimamura S."/>
            <person name="Takaki Y."/>
            <person name="Nagai Y."/>
            <person name="Toyoda A."/>
            <person name="Suzuki Y."/>
            <person name="Arimoto A."/>
            <person name="Ishii H."/>
            <person name="Satoh N."/>
            <person name="Nishiyama T."/>
            <person name="Hasebe M."/>
            <person name="Maruyama T."/>
            <person name="Minagawa J."/>
            <person name="Obokata J."/>
            <person name="Shigenobu S."/>
        </authorList>
    </citation>
    <scope>NUCLEOTIDE SEQUENCE [LARGE SCALE GENOMIC DNA]</scope>
</reference>
<organism evidence="1 2">
    <name type="scientific">Elysia marginata</name>
    <dbReference type="NCBI Taxonomy" id="1093978"/>
    <lineage>
        <taxon>Eukaryota</taxon>
        <taxon>Metazoa</taxon>
        <taxon>Spiralia</taxon>
        <taxon>Lophotrochozoa</taxon>
        <taxon>Mollusca</taxon>
        <taxon>Gastropoda</taxon>
        <taxon>Heterobranchia</taxon>
        <taxon>Euthyneura</taxon>
        <taxon>Panpulmonata</taxon>
        <taxon>Sacoglossa</taxon>
        <taxon>Placobranchoidea</taxon>
        <taxon>Plakobranchidae</taxon>
        <taxon>Elysia</taxon>
    </lineage>
</organism>